<dbReference type="PROSITE" id="PS51704">
    <property type="entry name" value="GP_PDE"/>
    <property type="match status" value="1"/>
</dbReference>
<proteinExistence type="predicted"/>
<comment type="caution">
    <text evidence="2">The sequence shown here is derived from an EMBL/GenBank/DDBJ whole genome shotgun (WGS) entry which is preliminary data.</text>
</comment>
<evidence type="ECO:0000313" key="2">
    <source>
        <dbReference type="EMBL" id="MBM7587771.1"/>
    </source>
</evidence>
<evidence type="ECO:0000313" key="3">
    <source>
        <dbReference type="Proteomes" id="UP001646157"/>
    </source>
</evidence>
<keyword evidence="3" id="KW-1185">Reference proteome</keyword>
<dbReference type="CDD" id="cd08561">
    <property type="entry name" value="GDPD_cytoplasmic_ScUgpQ2_like"/>
    <property type="match status" value="1"/>
</dbReference>
<dbReference type="Proteomes" id="UP001646157">
    <property type="component" value="Unassembled WGS sequence"/>
</dbReference>
<gene>
    <name evidence="2" type="ORF">JOC86_004345</name>
</gene>
<dbReference type="InterPro" id="IPR017946">
    <property type="entry name" value="PLC-like_Pdiesterase_TIM-brl"/>
</dbReference>
<dbReference type="GO" id="GO:0008889">
    <property type="term" value="F:glycerophosphodiester phosphodiesterase activity"/>
    <property type="evidence" value="ECO:0007669"/>
    <property type="project" value="UniProtKB-EC"/>
</dbReference>
<organism evidence="2 3">
    <name type="scientific">Rossellomorea pakistanensis</name>
    <dbReference type="NCBI Taxonomy" id="992288"/>
    <lineage>
        <taxon>Bacteria</taxon>
        <taxon>Bacillati</taxon>
        <taxon>Bacillota</taxon>
        <taxon>Bacilli</taxon>
        <taxon>Bacillales</taxon>
        <taxon>Bacillaceae</taxon>
        <taxon>Rossellomorea</taxon>
    </lineage>
</organism>
<dbReference type="RefSeq" id="WP_205174931.1">
    <property type="nucleotide sequence ID" value="NZ_JAFBDZ010000005.1"/>
</dbReference>
<dbReference type="Pfam" id="PF03009">
    <property type="entry name" value="GDPD"/>
    <property type="match status" value="1"/>
</dbReference>
<dbReference type="PANTHER" id="PTHR46211">
    <property type="entry name" value="GLYCEROPHOSPHORYL DIESTER PHOSPHODIESTERASE"/>
    <property type="match status" value="1"/>
</dbReference>
<dbReference type="SUPFAM" id="SSF51695">
    <property type="entry name" value="PLC-like phosphodiesterases"/>
    <property type="match status" value="1"/>
</dbReference>
<dbReference type="InterPro" id="IPR030395">
    <property type="entry name" value="GP_PDE_dom"/>
</dbReference>
<dbReference type="EMBL" id="JAFBDZ010000005">
    <property type="protein sequence ID" value="MBM7587771.1"/>
    <property type="molecule type" value="Genomic_DNA"/>
</dbReference>
<dbReference type="PANTHER" id="PTHR46211:SF14">
    <property type="entry name" value="GLYCEROPHOSPHODIESTER PHOSPHODIESTERASE"/>
    <property type="match status" value="1"/>
</dbReference>
<evidence type="ECO:0000259" key="1">
    <source>
        <dbReference type="PROSITE" id="PS51704"/>
    </source>
</evidence>
<keyword evidence="2" id="KW-0378">Hydrolase</keyword>
<sequence>MKAQIPFSPTKKKKKSIIVLLLFLLAGPFIIANSWKDKKLEEKPFFKNEGPLVIAHQGGELLTPSNTMAAFKKAAEMGVDVLETDIHITKDGHLVTIHDPTVDRTTNGKGFVADLTLKEVQELDAGYYFKDLQGNYSYRNKGVQIPTVEEVFQQFPNLRIEIEIKDDNPPERLKEISNKLWQLIKKYNKEEQVLVASFDQEIIELFKTYSHEKTAVASGKQEVTKFVLLQKLFLPGFYRPQADVHQIPTQESIFDLSKKSLIKGAHRHGVTIHYWTIDDKKTMRQLLDAGADGILTNRPDLLLEVLHEMGY</sequence>
<name>A0ABS2NJS2_9BACI</name>
<dbReference type="EC" id="3.1.4.46" evidence="2"/>
<reference evidence="2 3" key="1">
    <citation type="submission" date="2021-01" db="EMBL/GenBank/DDBJ databases">
        <title>Genomic Encyclopedia of Type Strains, Phase IV (KMG-IV): sequencing the most valuable type-strain genomes for metagenomic binning, comparative biology and taxonomic classification.</title>
        <authorList>
            <person name="Goeker M."/>
        </authorList>
    </citation>
    <scope>NUCLEOTIDE SEQUENCE [LARGE SCALE GENOMIC DNA]</scope>
    <source>
        <strain evidence="2 3">DSM 24834</strain>
    </source>
</reference>
<protein>
    <submittedName>
        <fullName evidence="2">Glycerophosphoryl diester phosphodiesterase</fullName>
        <ecNumber evidence="2">3.1.4.46</ecNumber>
    </submittedName>
</protein>
<accession>A0ABS2NJS2</accession>
<feature type="domain" description="GP-PDE" evidence="1">
    <location>
        <begin position="51"/>
        <end position="306"/>
    </location>
</feature>
<dbReference type="Gene3D" id="3.20.20.190">
    <property type="entry name" value="Phosphatidylinositol (PI) phosphodiesterase"/>
    <property type="match status" value="1"/>
</dbReference>